<feature type="transmembrane region" description="Helical" evidence="2">
    <location>
        <begin position="30"/>
        <end position="47"/>
    </location>
</feature>
<keyword evidence="2" id="KW-0812">Transmembrane</keyword>
<feature type="compositionally biased region" description="Acidic residues" evidence="1">
    <location>
        <begin position="446"/>
        <end position="457"/>
    </location>
</feature>
<feature type="region of interest" description="Disordered" evidence="1">
    <location>
        <begin position="434"/>
        <end position="457"/>
    </location>
</feature>
<dbReference type="eggNOG" id="ENOG502ZUK0">
    <property type="taxonomic scope" value="Bacteria"/>
</dbReference>
<feature type="transmembrane region" description="Helical" evidence="2">
    <location>
        <begin position="6"/>
        <end position="23"/>
    </location>
</feature>
<feature type="compositionally biased region" description="Acidic residues" evidence="1">
    <location>
        <begin position="470"/>
        <end position="484"/>
    </location>
</feature>
<evidence type="ECO:0000256" key="1">
    <source>
        <dbReference type="SAM" id="MobiDB-lite"/>
    </source>
</evidence>
<evidence type="ECO:0000313" key="3">
    <source>
        <dbReference type="EMBL" id="KGX93623.1"/>
    </source>
</evidence>
<gene>
    <name evidence="3" type="ORF">N781_10545</name>
</gene>
<feature type="compositionally biased region" description="Acidic residues" evidence="1">
    <location>
        <begin position="405"/>
        <end position="414"/>
    </location>
</feature>
<dbReference type="EMBL" id="AVPE01000002">
    <property type="protein sequence ID" value="KGX93623.1"/>
    <property type="molecule type" value="Genomic_DNA"/>
</dbReference>
<keyword evidence="4" id="KW-1185">Reference proteome</keyword>
<feature type="compositionally biased region" description="Acidic residues" evidence="1">
    <location>
        <begin position="388"/>
        <end position="397"/>
    </location>
</feature>
<feature type="region of interest" description="Disordered" evidence="1">
    <location>
        <begin position="322"/>
        <end position="414"/>
    </location>
</feature>
<dbReference type="Proteomes" id="UP000030528">
    <property type="component" value="Unassembled WGS sequence"/>
</dbReference>
<organism evidence="3 4">
    <name type="scientific">Pontibacillus halophilus JSM 076056 = DSM 19796</name>
    <dbReference type="NCBI Taxonomy" id="1385510"/>
    <lineage>
        <taxon>Bacteria</taxon>
        <taxon>Bacillati</taxon>
        <taxon>Bacillota</taxon>
        <taxon>Bacilli</taxon>
        <taxon>Bacillales</taxon>
        <taxon>Bacillaceae</taxon>
        <taxon>Pontibacillus</taxon>
    </lineage>
</organism>
<feature type="region of interest" description="Disordered" evidence="1">
    <location>
        <begin position="275"/>
        <end position="298"/>
    </location>
</feature>
<feature type="region of interest" description="Disordered" evidence="1">
    <location>
        <begin position="470"/>
        <end position="489"/>
    </location>
</feature>
<reference evidence="3 4" key="1">
    <citation type="submission" date="2013-08" db="EMBL/GenBank/DDBJ databases">
        <authorList>
            <person name="Huang J."/>
            <person name="Wang G."/>
        </authorList>
    </citation>
    <scope>NUCLEOTIDE SEQUENCE [LARGE SCALE GENOMIC DNA]</scope>
    <source>
        <strain evidence="3 4">JSM 076056</strain>
    </source>
</reference>
<keyword evidence="2" id="KW-0472">Membrane</keyword>
<name>A0A0A5GQW1_9BACI</name>
<protein>
    <submittedName>
        <fullName evidence="3">Uncharacterized protein</fullName>
    </submittedName>
</protein>
<evidence type="ECO:0000256" key="2">
    <source>
        <dbReference type="SAM" id="Phobius"/>
    </source>
</evidence>
<dbReference type="STRING" id="1385510.GCA_000425205_01019"/>
<accession>A0A0A5GQW1</accession>
<keyword evidence="2" id="KW-1133">Transmembrane helix</keyword>
<dbReference type="RefSeq" id="WP_026802046.1">
    <property type="nucleotide sequence ID" value="NZ_AVPE01000002.1"/>
</dbReference>
<dbReference type="AlphaFoldDB" id="A0A0A5GQW1"/>
<sequence>MENIVLAFIALGIVILFVYYFPLGLSKWGRIVLAGSSFFIALLAIFVGINLVWWQAVLILLLFALLTSIVLDRRFNGLVFADGGMSYREEDTEDMQNQYQLTYTGPKNNQQLDEVWEDESELPESYAPESDLLDEDELKEWEEQLETVSEMDQSGDDLADSEELVEFRATPSSEEVGMDYLHDYEESIDQPESDLLSSELLSEEEQMLLERESLMEEPTFNGEEEIIQEHDSIELQWREDLLNDEDVQIGDSELIEDEAEQVQVGREVLEEIAPTENVESQQELEQEGNLPEFPDSSIEYGHDYAEEERESEENWFDKVAREPIEVEPEENSVELMPEDIIQPSIEEPLVEERIEEKPLDDQEKHIEEEVVSEEAHRESEESGPTNDDTLEQEEYLEDTQPLPSDVEEDVAASTDDLVEEEVIFEEFKADTEDVISSQDNVKETEVTIEDESPIEEPSEVVLDEPIIDEEPSEVTSEVEEDTPQEEQPLRRTPLQEQLFHTMVEQIRLQEHLMNSVEYEQYIMDHIQPSLDDQDYFTFSYLLIQHYVKHNHQEALRDFLSDLGNRFNQNTAIKAQVELMQQLYVHS</sequence>
<comment type="caution">
    <text evidence="3">The sequence shown here is derived from an EMBL/GenBank/DDBJ whole genome shotgun (WGS) entry which is preliminary data.</text>
</comment>
<dbReference type="OrthoDB" id="2697527at2"/>
<feature type="compositionally biased region" description="Basic and acidic residues" evidence="1">
    <location>
        <begin position="350"/>
        <end position="380"/>
    </location>
</feature>
<evidence type="ECO:0000313" key="4">
    <source>
        <dbReference type="Proteomes" id="UP000030528"/>
    </source>
</evidence>
<proteinExistence type="predicted"/>